<feature type="region of interest" description="Disordered" evidence="1">
    <location>
        <begin position="22"/>
        <end position="56"/>
    </location>
</feature>
<evidence type="ECO:0000313" key="3">
    <source>
        <dbReference type="Proteomes" id="UP001364764"/>
    </source>
</evidence>
<proteinExistence type="predicted"/>
<accession>A0ABD8B204</accession>
<evidence type="ECO:0000313" key="2">
    <source>
        <dbReference type="EMBL" id="WWP23857.1"/>
    </source>
</evidence>
<geneLocation type="plasmid" evidence="2 3">
    <name>pY5S7-1</name>
</geneLocation>
<evidence type="ECO:0000256" key="1">
    <source>
        <dbReference type="SAM" id="MobiDB-lite"/>
    </source>
</evidence>
<gene>
    <name evidence="2" type="ORF">V6668_31180</name>
</gene>
<dbReference type="RefSeq" id="WP_338709040.1">
    <property type="nucleotide sequence ID" value="NZ_CP145893.1"/>
</dbReference>
<protein>
    <submittedName>
        <fullName evidence="2">Uncharacterized protein</fullName>
    </submittedName>
</protein>
<dbReference type="AlphaFoldDB" id="A0ABD8B204"/>
<organism evidence="2 3">
    <name type="scientific">Paenibacillus amylolyticus</name>
    <dbReference type="NCBI Taxonomy" id="1451"/>
    <lineage>
        <taxon>Bacteria</taxon>
        <taxon>Bacillati</taxon>
        <taxon>Bacillota</taxon>
        <taxon>Bacilli</taxon>
        <taxon>Bacillales</taxon>
        <taxon>Paenibacillaceae</taxon>
        <taxon>Paenibacillus</taxon>
    </lineage>
</organism>
<feature type="compositionally biased region" description="Basic and acidic residues" evidence="1">
    <location>
        <begin position="26"/>
        <end position="56"/>
    </location>
</feature>
<dbReference type="EMBL" id="CP145893">
    <property type="protein sequence ID" value="WWP23857.1"/>
    <property type="molecule type" value="Genomic_DNA"/>
</dbReference>
<keyword evidence="2" id="KW-0614">Plasmid</keyword>
<sequence length="56" mass="6632">MEVERDKVQTLSQDIPQWVKGAFLKGSEKEQDHTRADEITREDIQKQKTKGQDFER</sequence>
<dbReference type="Proteomes" id="UP001364764">
    <property type="component" value="Plasmid pY5S7-1"/>
</dbReference>
<dbReference type="GeneID" id="93480035"/>
<reference evidence="2 3" key="1">
    <citation type="submission" date="2024-02" db="EMBL/GenBank/DDBJ databases">
        <title>Complete sequences of two Paenibacillus sp. strains and one Lysinibacillus strain isolated from the environment on STAA medium highlight biotechnological potential.</title>
        <authorList>
            <person name="Attere S.A."/>
            <person name="Piche L.C."/>
            <person name="Intertaglia L."/>
            <person name="Lami R."/>
            <person name="Charette S.J."/>
            <person name="Vincent A.T."/>
        </authorList>
    </citation>
    <scope>NUCLEOTIDE SEQUENCE [LARGE SCALE GENOMIC DNA]</scope>
    <source>
        <strain evidence="2 3">Y5S-7</strain>
        <plasmid evidence="2 3">pY5S7-1</plasmid>
    </source>
</reference>
<name>A0ABD8B204_PAEAM</name>